<name>A0A173MG54_9BACT</name>
<dbReference type="KEGG" id="fln:FLA_2488"/>
<evidence type="ECO:0000259" key="2">
    <source>
        <dbReference type="Pfam" id="PF12081"/>
    </source>
</evidence>
<gene>
    <name evidence="3" type="ORF">SAMN05421788_107131</name>
</gene>
<evidence type="ECO:0000313" key="4">
    <source>
        <dbReference type="Proteomes" id="UP000186917"/>
    </source>
</evidence>
<evidence type="ECO:0000313" key="3">
    <source>
        <dbReference type="EMBL" id="SIT27077.1"/>
    </source>
</evidence>
<keyword evidence="4" id="KW-1185">Reference proteome</keyword>
<feature type="domain" description="Gliding motility-associated protein GldM N-terminal" evidence="2">
    <location>
        <begin position="56"/>
        <end position="185"/>
    </location>
</feature>
<dbReference type="Proteomes" id="UP000186917">
    <property type="component" value="Unassembled WGS sequence"/>
</dbReference>
<proteinExistence type="predicted"/>
<evidence type="ECO:0000256" key="1">
    <source>
        <dbReference type="SAM" id="SignalP"/>
    </source>
</evidence>
<dbReference type="EMBL" id="FTOR01000007">
    <property type="protein sequence ID" value="SIT27077.1"/>
    <property type="molecule type" value="Genomic_DNA"/>
</dbReference>
<reference evidence="4" key="1">
    <citation type="submission" date="2017-01" db="EMBL/GenBank/DDBJ databases">
        <authorList>
            <person name="Varghese N."/>
            <person name="Submissions S."/>
        </authorList>
    </citation>
    <scope>NUCLEOTIDE SEQUENCE [LARGE SCALE GENOMIC DNA]</scope>
    <source>
        <strain evidence="4">DSM 21054</strain>
    </source>
</reference>
<protein>
    <submittedName>
        <fullName evidence="3">GldM N-terminal domain-containing protein</fullName>
    </submittedName>
</protein>
<dbReference type="Pfam" id="PF12081">
    <property type="entry name" value="GldM_1st"/>
    <property type="match status" value="1"/>
</dbReference>
<feature type="chain" id="PRO_5011700438" evidence="1">
    <location>
        <begin position="21"/>
        <end position="196"/>
    </location>
</feature>
<dbReference type="STRING" id="477680.SAMN05421788_107131"/>
<feature type="signal peptide" evidence="1">
    <location>
        <begin position="1"/>
        <end position="20"/>
    </location>
</feature>
<accession>A0A173MG54</accession>
<keyword evidence="1" id="KW-0732">Signal</keyword>
<organism evidence="3 4">
    <name type="scientific">Filimonas lacunae</name>
    <dbReference type="NCBI Taxonomy" id="477680"/>
    <lineage>
        <taxon>Bacteria</taxon>
        <taxon>Pseudomonadati</taxon>
        <taxon>Bacteroidota</taxon>
        <taxon>Chitinophagia</taxon>
        <taxon>Chitinophagales</taxon>
        <taxon>Chitinophagaceae</taxon>
        <taxon>Filimonas</taxon>
    </lineage>
</organism>
<dbReference type="AlphaFoldDB" id="A0A173MG54"/>
<sequence length="196" mass="22156">MCKINALCFLCFLLIQCNPAPISQTSTFDSINSTLQKKEEKINTDDYYTFIKLNREKNPSLALKADTLEQQATRLSLLIDSLQQVMQTADSAGERDDIASRILIHTKTGNRLAEQVLQLYNTILSNGKIRNNTVPSSIMEQLNQSRHWQEELFNKTPTVAAITILKALNNECTNATNGALQEIYQQLTEHHTNTNK</sequence>
<dbReference type="InterPro" id="IPR022720">
    <property type="entry name" value="Motility-assoc_prot_GldM_N"/>
</dbReference>
<dbReference type="RefSeq" id="WP_076380725.1">
    <property type="nucleotide sequence ID" value="NZ_AP017422.1"/>
</dbReference>